<comment type="caution">
    <text evidence="2">The sequence shown here is derived from an EMBL/GenBank/DDBJ whole genome shotgun (WGS) entry which is preliminary data.</text>
</comment>
<feature type="region of interest" description="Disordered" evidence="1">
    <location>
        <begin position="1"/>
        <end position="35"/>
    </location>
</feature>
<reference evidence="2 3" key="1">
    <citation type="journal article" date="2015" name="Genome Biol. Evol.">
        <title>Comparative Genomics of a Bacterivorous Green Alga Reveals Evolutionary Causalities and Consequences of Phago-Mixotrophic Mode of Nutrition.</title>
        <authorList>
            <person name="Burns J.A."/>
            <person name="Paasch A."/>
            <person name="Narechania A."/>
            <person name="Kim E."/>
        </authorList>
    </citation>
    <scope>NUCLEOTIDE SEQUENCE [LARGE SCALE GENOMIC DNA]</scope>
    <source>
        <strain evidence="2 3">PLY_AMNH</strain>
    </source>
</reference>
<dbReference type="EMBL" id="LGRX02018372">
    <property type="protein sequence ID" value="KAK3259916.1"/>
    <property type="molecule type" value="Genomic_DNA"/>
</dbReference>
<sequence length="69" mass="7825">MSGAVPKVNPQNDKVFKMLGDETPSTEHAKSESQRVLLDERLSELRKIDKELNDDSWIHNTLEDCSSPN</sequence>
<gene>
    <name evidence="2" type="ORF">CYMTET_31102</name>
</gene>
<evidence type="ECO:0000313" key="2">
    <source>
        <dbReference type="EMBL" id="KAK3259916.1"/>
    </source>
</evidence>
<dbReference type="Proteomes" id="UP001190700">
    <property type="component" value="Unassembled WGS sequence"/>
</dbReference>
<dbReference type="AlphaFoldDB" id="A0AAE0FHG0"/>
<name>A0AAE0FHG0_9CHLO</name>
<evidence type="ECO:0000313" key="3">
    <source>
        <dbReference type="Proteomes" id="UP001190700"/>
    </source>
</evidence>
<proteinExistence type="predicted"/>
<accession>A0AAE0FHG0</accession>
<organism evidence="2 3">
    <name type="scientific">Cymbomonas tetramitiformis</name>
    <dbReference type="NCBI Taxonomy" id="36881"/>
    <lineage>
        <taxon>Eukaryota</taxon>
        <taxon>Viridiplantae</taxon>
        <taxon>Chlorophyta</taxon>
        <taxon>Pyramimonadophyceae</taxon>
        <taxon>Pyramimonadales</taxon>
        <taxon>Pyramimonadaceae</taxon>
        <taxon>Cymbomonas</taxon>
    </lineage>
</organism>
<evidence type="ECO:0000256" key="1">
    <source>
        <dbReference type="SAM" id="MobiDB-lite"/>
    </source>
</evidence>
<feature type="compositionally biased region" description="Basic and acidic residues" evidence="1">
    <location>
        <begin position="14"/>
        <end position="35"/>
    </location>
</feature>
<keyword evidence="3" id="KW-1185">Reference proteome</keyword>
<protein>
    <submittedName>
        <fullName evidence="2">Uncharacterized protein</fullName>
    </submittedName>
</protein>